<dbReference type="Proteomes" id="UP001244787">
    <property type="component" value="Unassembled WGS sequence"/>
</dbReference>
<evidence type="ECO:0000313" key="1">
    <source>
        <dbReference type="EMBL" id="MDN3724745.1"/>
    </source>
</evidence>
<comment type="caution">
    <text evidence="1">The sequence shown here is derived from an EMBL/GenBank/DDBJ whole genome shotgun (WGS) entry which is preliminary data.</text>
</comment>
<dbReference type="EMBL" id="JAUGQQ010000006">
    <property type="protein sequence ID" value="MDN3724745.1"/>
    <property type="molecule type" value="Genomic_DNA"/>
</dbReference>
<accession>A0ABT8DNJ2</accession>
<dbReference type="RefSeq" id="WP_290254832.1">
    <property type="nucleotide sequence ID" value="NZ_JAUGQQ010000006.1"/>
</dbReference>
<sequence>MMKSIRMFIQGSVFLWLISTTIGYAQIGIGTATPEGMLDLESINQGLVFPRVALNKTNQQAPVINPNGGNLVAGTVVYNTSTTSTGDHDVYPGVYAYNGTKWIPQFIIEHSALFEQNQLDFLVPLNGSFVDIPGLGNGTSFTAKYTGTYRIEANFNFGAGQVRNPSGSESVRMATQEGYFRFSFNGSNYDIYTHSYSIRNNTTSQNFNKFRHDSSLILYVNLRAGQTYNFRLQMDLQVSNTNDYNSNISGVVGIGIPCSVEFTYIKE</sequence>
<reference evidence="1 2" key="1">
    <citation type="submission" date="2023-06" db="EMBL/GenBank/DDBJ databases">
        <authorList>
            <person name="Ye Y.-Q."/>
            <person name="Du Z.-J."/>
        </authorList>
    </citation>
    <scope>NUCLEOTIDE SEQUENCE [LARGE SCALE GENOMIC DNA]</scope>
    <source>
        <strain evidence="1 2">SDUM287046</strain>
    </source>
</reference>
<keyword evidence="2" id="KW-1185">Reference proteome</keyword>
<name>A0ABT8DNJ2_9FLAO</name>
<protein>
    <submittedName>
        <fullName evidence="1">Uncharacterized protein</fullName>
    </submittedName>
</protein>
<gene>
    <name evidence="1" type="ORF">QRD02_10145</name>
</gene>
<proteinExistence type="predicted"/>
<evidence type="ECO:0000313" key="2">
    <source>
        <dbReference type="Proteomes" id="UP001244787"/>
    </source>
</evidence>
<organism evidence="1 2">
    <name type="scientific">Aequorivita aurantiaca</name>
    <dbReference type="NCBI Taxonomy" id="3053356"/>
    <lineage>
        <taxon>Bacteria</taxon>
        <taxon>Pseudomonadati</taxon>
        <taxon>Bacteroidota</taxon>
        <taxon>Flavobacteriia</taxon>
        <taxon>Flavobacteriales</taxon>
        <taxon>Flavobacteriaceae</taxon>
        <taxon>Aequorivita</taxon>
    </lineage>
</organism>